<feature type="domain" description="Di-haem cytochrome c peroxidase" evidence="5">
    <location>
        <begin position="61"/>
        <end position="119"/>
    </location>
</feature>
<reference evidence="6 7" key="1">
    <citation type="submission" date="2019-03" db="EMBL/GenBank/DDBJ databases">
        <title>Lake Tanganyika Metagenome-Assembled Genomes (MAGs).</title>
        <authorList>
            <person name="Tran P."/>
        </authorList>
    </citation>
    <scope>NUCLEOTIDE SEQUENCE [LARGE SCALE GENOMIC DNA]</scope>
    <source>
        <strain evidence="6">K_DeepCast_65m_m2_236</strain>
    </source>
</reference>
<feature type="compositionally biased region" description="Basic and acidic residues" evidence="4">
    <location>
        <begin position="86"/>
        <end position="97"/>
    </location>
</feature>
<dbReference type="GO" id="GO:0030313">
    <property type="term" value="C:cell envelope"/>
    <property type="evidence" value="ECO:0007669"/>
    <property type="project" value="UniProtKB-SubCell"/>
</dbReference>
<gene>
    <name evidence="6" type="ORF">FJZ00_14185</name>
</gene>
<dbReference type="AlphaFoldDB" id="A0A937X6K9"/>
<organism evidence="6 7">
    <name type="scientific">Candidatus Tanganyikabacteria bacterium</name>
    <dbReference type="NCBI Taxonomy" id="2961651"/>
    <lineage>
        <taxon>Bacteria</taxon>
        <taxon>Bacillati</taxon>
        <taxon>Candidatus Sericytochromatia</taxon>
        <taxon>Candidatus Tanganyikabacteria</taxon>
    </lineage>
</organism>
<keyword evidence="2" id="KW-0732">Signal</keyword>
<name>A0A937X6K9_9BACT</name>
<dbReference type="GO" id="GO:0020037">
    <property type="term" value="F:heme binding"/>
    <property type="evidence" value="ECO:0007669"/>
    <property type="project" value="InterPro"/>
</dbReference>
<evidence type="ECO:0000256" key="4">
    <source>
        <dbReference type="SAM" id="MobiDB-lite"/>
    </source>
</evidence>
<feature type="non-terminal residue" evidence="6">
    <location>
        <position position="123"/>
    </location>
</feature>
<dbReference type="PANTHER" id="PTHR30600:SF10">
    <property type="entry name" value="BLL6722 PROTEIN"/>
    <property type="match status" value="1"/>
</dbReference>
<protein>
    <recommendedName>
        <fullName evidence="5">Di-haem cytochrome c peroxidase domain-containing protein</fullName>
    </recommendedName>
</protein>
<dbReference type="GO" id="GO:0009055">
    <property type="term" value="F:electron transfer activity"/>
    <property type="evidence" value="ECO:0007669"/>
    <property type="project" value="InterPro"/>
</dbReference>
<sequence>MRFFAGRDAGRYLVEARVGTSVAKAEIATHPITPGDVAAAFRAKTGARIAQAGTAGRPTALSELGRRLFFDTRLSRNGTLSCASCHDPEKGWGDAEPRSIGNMGQAEERNAPSILDVGLLAGP</sequence>
<dbReference type="InterPro" id="IPR051395">
    <property type="entry name" value="Cytochrome_c_Peroxidase/MauG"/>
</dbReference>
<evidence type="ECO:0000313" key="7">
    <source>
        <dbReference type="Proteomes" id="UP000703893"/>
    </source>
</evidence>
<dbReference type="Proteomes" id="UP000703893">
    <property type="component" value="Unassembled WGS sequence"/>
</dbReference>
<evidence type="ECO:0000256" key="1">
    <source>
        <dbReference type="ARBA" id="ARBA00004196"/>
    </source>
</evidence>
<evidence type="ECO:0000313" key="6">
    <source>
        <dbReference type="EMBL" id="MBM3276298.1"/>
    </source>
</evidence>
<comment type="caution">
    <text evidence="6">The sequence shown here is derived from an EMBL/GenBank/DDBJ whole genome shotgun (WGS) entry which is preliminary data.</text>
</comment>
<dbReference type="InterPro" id="IPR036909">
    <property type="entry name" value="Cyt_c-like_dom_sf"/>
</dbReference>
<feature type="region of interest" description="Disordered" evidence="4">
    <location>
        <begin position="86"/>
        <end position="112"/>
    </location>
</feature>
<accession>A0A937X6K9</accession>
<dbReference type="Pfam" id="PF03150">
    <property type="entry name" value="CCP_MauG"/>
    <property type="match status" value="1"/>
</dbReference>
<evidence type="ECO:0000256" key="3">
    <source>
        <dbReference type="ARBA" id="ARBA00023002"/>
    </source>
</evidence>
<comment type="subcellular location">
    <subcellularLocation>
        <location evidence="1">Cell envelope</location>
    </subcellularLocation>
</comment>
<proteinExistence type="predicted"/>
<dbReference type="PANTHER" id="PTHR30600">
    <property type="entry name" value="CYTOCHROME C PEROXIDASE-RELATED"/>
    <property type="match status" value="1"/>
</dbReference>
<evidence type="ECO:0000259" key="5">
    <source>
        <dbReference type="Pfam" id="PF03150"/>
    </source>
</evidence>
<dbReference type="GO" id="GO:0004130">
    <property type="term" value="F:cytochrome-c peroxidase activity"/>
    <property type="evidence" value="ECO:0007669"/>
    <property type="project" value="TreeGrafter"/>
</dbReference>
<evidence type="ECO:0000256" key="2">
    <source>
        <dbReference type="ARBA" id="ARBA00022729"/>
    </source>
</evidence>
<dbReference type="EMBL" id="VGJX01000958">
    <property type="protein sequence ID" value="MBM3276298.1"/>
    <property type="molecule type" value="Genomic_DNA"/>
</dbReference>
<dbReference type="Gene3D" id="1.10.760.10">
    <property type="entry name" value="Cytochrome c-like domain"/>
    <property type="match status" value="1"/>
</dbReference>
<keyword evidence="3" id="KW-0560">Oxidoreductase</keyword>
<dbReference type="SUPFAM" id="SSF46626">
    <property type="entry name" value="Cytochrome c"/>
    <property type="match status" value="1"/>
</dbReference>
<dbReference type="InterPro" id="IPR004852">
    <property type="entry name" value="Di-haem_cyt_c_peroxidsae"/>
</dbReference>